<dbReference type="InterPro" id="IPR001453">
    <property type="entry name" value="MoaB/Mog_dom"/>
</dbReference>
<dbReference type="PANTHER" id="PTHR43764">
    <property type="entry name" value="MOLYBDENUM COFACTOR BIOSYNTHESIS"/>
    <property type="match status" value="1"/>
</dbReference>
<dbReference type="GeneID" id="77470526"/>
<dbReference type="InterPro" id="IPR036425">
    <property type="entry name" value="MoaB/Mog-like_dom_sf"/>
</dbReference>
<sequence>MAGKVKAICLSKKKGTAKIPVEKIEVIENYGFKNDAHAGSWHRQVSLLSYETREAFKQMVSTVEDGSFGENLLISGIDFNEIEIGTCLKIGDVILEITQLGKSCHDHCAIYHQVGKCIMPTNGLFSRVLKGGTIQLNDSVEVLKERDKRLRVAILTLSDKGSQGLREDLSGSYIQDYFKKRGYYVTSYEILPDEQVLIEQALINLSDRCHNDLIITTGGTGLSMRDVTPEATLKVATRNVPGISEAIRYESMKYTNRAMLSRGVSVLRNQTLIINLPGSLKAVKESLDIIIDPLKHGLEILKGEAHNCARKDG</sequence>
<dbReference type="Proteomes" id="UP000241201">
    <property type="component" value="Unassembled WGS sequence"/>
</dbReference>
<evidence type="ECO:0000259" key="4">
    <source>
        <dbReference type="PROSITE" id="PS51340"/>
    </source>
</evidence>
<evidence type="ECO:0000256" key="3">
    <source>
        <dbReference type="ARBA" id="ARBA00023150"/>
    </source>
</evidence>
<keyword evidence="6" id="KW-1185">Reference proteome</keyword>
<dbReference type="InterPro" id="IPR051920">
    <property type="entry name" value="MPT_Adenylyltrnsfr/MoaC-Rel"/>
</dbReference>
<evidence type="ECO:0000256" key="2">
    <source>
        <dbReference type="ARBA" id="ARBA00005046"/>
    </source>
</evidence>
<dbReference type="InterPro" id="IPR011037">
    <property type="entry name" value="Pyrv_Knase-like_insert_dom_sf"/>
</dbReference>
<dbReference type="GO" id="GO:0006777">
    <property type="term" value="P:Mo-molybdopterin cofactor biosynthetic process"/>
    <property type="evidence" value="ECO:0007669"/>
    <property type="project" value="UniProtKB-KW"/>
</dbReference>
<dbReference type="AlphaFoldDB" id="A0A2T3G0L4"/>
<dbReference type="Pfam" id="PF00994">
    <property type="entry name" value="MoCF_biosynth"/>
    <property type="match status" value="1"/>
</dbReference>
<comment type="function">
    <text evidence="1">May be involved in the biosynthesis of molybdopterin.</text>
</comment>
<dbReference type="NCBIfam" id="TIGR00177">
    <property type="entry name" value="molyb_syn"/>
    <property type="match status" value="1"/>
</dbReference>
<organism evidence="5 6">
    <name type="scientific">Faecalibacillus faecis</name>
    <dbReference type="NCBI Taxonomy" id="1982628"/>
    <lineage>
        <taxon>Bacteria</taxon>
        <taxon>Bacillati</taxon>
        <taxon>Bacillota</taxon>
        <taxon>Erysipelotrichia</taxon>
        <taxon>Erysipelotrichales</taxon>
        <taxon>Coprobacillaceae</taxon>
        <taxon>Faecalibacillus</taxon>
    </lineage>
</organism>
<feature type="domain" description="MOSC" evidence="4">
    <location>
        <begin position="19"/>
        <end position="143"/>
    </location>
</feature>
<comment type="pathway">
    <text evidence="2">Cofactor biosynthesis; molybdopterin biosynthesis.</text>
</comment>
<dbReference type="UniPathway" id="UPA00344"/>
<dbReference type="PROSITE" id="PS51340">
    <property type="entry name" value="MOSC"/>
    <property type="match status" value="1"/>
</dbReference>
<dbReference type="SUPFAM" id="SSF53218">
    <property type="entry name" value="Molybdenum cofactor biosynthesis proteins"/>
    <property type="match status" value="1"/>
</dbReference>
<keyword evidence="3" id="KW-0501">Molybdenum cofactor biosynthesis</keyword>
<dbReference type="InterPro" id="IPR008284">
    <property type="entry name" value="MoCF_biosynth_CS"/>
</dbReference>
<dbReference type="GO" id="GO:0030170">
    <property type="term" value="F:pyridoxal phosphate binding"/>
    <property type="evidence" value="ECO:0007669"/>
    <property type="project" value="InterPro"/>
</dbReference>
<dbReference type="Gene3D" id="2.40.33.20">
    <property type="entry name" value="PK beta-barrel domain-like"/>
    <property type="match status" value="1"/>
</dbReference>
<gene>
    <name evidence="5" type="ORF">C7U55_05390</name>
</gene>
<dbReference type="GO" id="GO:0030151">
    <property type="term" value="F:molybdenum ion binding"/>
    <property type="evidence" value="ECO:0007669"/>
    <property type="project" value="InterPro"/>
</dbReference>
<dbReference type="Gene3D" id="3.40.980.10">
    <property type="entry name" value="MoaB/Mog-like domain"/>
    <property type="match status" value="1"/>
</dbReference>
<comment type="caution">
    <text evidence="5">The sequence shown here is derived from an EMBL/GenBank/DDBJ whole genome shotgun (WGS) entry which is preliminary data.</text>
</comment>
<dbReference type="PROSITE" id="PS01078">
    <property type="entry name" value="MOCF_BIOSYNTHESIS_1"/>
    <property type="match status" value="1"/>
</dbReference>
<reference evidence="6" key="1">
    <citation type="submission" date="2018-03" db="EMBL/GenBank/DDBJ databases">
        <title>Lachnoclostridium SNUG30370 gen.nov., sp.nov., isolated from human faeces.</title>
        <authorList>
            <person name="Seo B."/>
            <person name="Jeon K."/>
            <person name="Ko G."/>
        </authorList>
    </citation>
    <scope>NUCLEOTIDE SEQUENCE [LARGE SCALE GENOMIC DNA]</scope>
    <source>
        <strain evidence="6">SNUG30370</strain>
    </source>
</reference>
<name>A0A2T3G0L4_9FIRM</name>
<dbReference type="PANTHER" id="PTHR43764:SF1">
    <property type="entry name" value="MOLYBDOPTERIN MOLYBDOTRANSFERASE"/>
    <property type="match status" value="1"/>
</dbReference>
<dbReference type="InterPro" id="IPR005302">
    <property type="entry name" value="MoCF_Sase_C"/>
</dbReference>
<dbReference type="GO" id="GO:0003824">
    <property type="term" value="F:catalytic activity"/>
    <property type="evidence" value="ECO:0007669"/>
    <property type="project" value="InterPro"/>
</dbReference>
<evidence type="ECO:0000313" key="5">
    <source>
        <dbReference type="EMBL" id="PST41076.1"/>
    </source>
</evidence>
<dbReference type="SMART" id="SM00852">
    <property type="entry name" value="MoCF_biosynth"/>
    <property type="match status" value="1"/>
</dbReference>
<dbReference type="EMBL" id="PYLP01000004">
    <property type="protein sequence ID" value="PST41076.1"/>
    <property type="molecule type" value="Genomic_DNA"/>
</dbReference>
<dbReference type="CDD" id="cd00886">
    <property type="entry name" value="MogA_MoaB"/>
    <property type="match status" value="1"/>
</dbReference>
<proteinExistence type="predicted"/>
<protein>
    <submittedName>
        <fullName evidence="5">Molybdenum cofactor biosynthesis protein</fullName>
    </submittedName>
</protein>
<dbReference type="RefSeq" id="WP_106987686.1">
    <property type="nucleotide sequence ID" value="NZ_JAJCFI010000020.1"/>
</dbReference>
<dbReference type="SUPFAM" id="SSF50800">
    <property type="entry name" value="PK beta-barrel domain-like"/>
    <property type="match status" value="1"/>
</dbReference>
<evidence type="ECO:0000313" key="6">
    <source>
        <dbReference type="Proteomes" id="UP000241201"/>
    </source>
</evidence>
<dbReference type="Pfam" id="PF03473">
    <property type="entry name" value="MOSC"/>
    <property type="match status" value="1"/>
</dbReference>
<accession>A0A2T3G0L4</accession>
<evidence type="ECO:0000256" key="1">
    <source>
        <dbReference type="ARBA" id="ARBA00003487"/>
    </source>
</evidence>